<gene>
    <name evidence="12" type="primary">pstC</name>
    <name evidence="12" type="ORF">D5R97_03685</name>
</gene>
<keyword evidence="4 10" id="KW-1003">Cell membrane</keyword>
<dbReference type="PROSITE" id="PS50928">
    <property type="entry name" value="ABC_TM1"/>
    <property type="match status" value="1"/>
</dbReference>
<dbReference type="Gene3D" id="1.10.3720.10">
    <property type="entry name" value="MetI-like"/>
    <property type="match status" value="1"/>
</dbReference>
<feature type="transmembrane region" description="Helical" evidence="9">
    <location>
        <begin position="64"/>
        <end position="88"/>
    </location>
</feature>
<dbReference type="PANTHER" id="PTHR30425:SF1">
    <property type="entry name" value="PHOSPHATE TRANSPORT SYSTEM PERMEASE PROTEIN PSTC"/>
    <property type="match status" value="1"/>
</dbReference>
<reference evidence="12 13" key="1">
    <citation type="submission" date="2018-08" db="EMBL/GenBank/DDBJ databases">
        <title>The metabolism and importance of syntrophic acetate oxidation coupled to methane or sulfide production in haloalkaline environments.</title>
        <authorList>
            <person name="Timmers P.H.A."/>
            <person name="Vavourakis C.D."/>
            <person name="Sorokin D.Y."/>
            <person name="Sinninghe Damste J.S."/>
            <person name="Muyzer G."/>
            <person name="Stams A.J.M."/>
            <person name="Plugge C.M."/>
        </authorList>
    </citation>
    <scope>NUCLEOTIDE SEQUENCE [LARGE SCALE GENOMIC DNA]</scope>
    <source>
        <strain evidence="12">MSAO_Bac1</strain>
    </source>
</reference>
<proteinExistence type="inferred from homology"/>
<feature type="transmembrane region" description="Helical" evidence="9">
    <location>
        <begin position="145"/>
        <end position="165"/>
    </location>
</feature>
<keyword evidence="5 10" id="KW-0592">Phosphate transport</keyword>
<evidence type="ECO:0000256" key="7">
    <source>
        <dbReference type="ARBA" id="ARBA00022989"/>
    </source>
</evidence>
<dbReference type="InterPro" id="IPR000515">
    <property type="entry name" value="MetI-like"/>
</dbReference>
<evidence type="ECO:0000256" key="6">
    <source>
        <dbReference type="ARBA" id="ARBA00022692"/>
    </source>
</evidence>
<dbReference type="InterPro" id="IPR011864">
    <property type="entry name" value="Phosphate_PstC"/>
</dbReference>
<comment type="similarity">
    <text evidence="2 10">Belongs to the binding-protein-dependent transport system permease family. CysTW subfamily.</text>
</comment>
<keyword evidence="3 9" id="KW-0813">Transport</keyword>
<feature type="transmembrane region" description="Helical" evidence="9">
    <location>
        <begin position="261"/>
        <end position="283"/>
    </location>
</feature>
<evidence type="ECO:0000256" key="5">
    <source>
        <dbReference type="ARBA" id="ARBA00022592"/>
    </source>
</evidence>
<comment type="function">
    <text evidence="10">Part of the binding-protein-dependent transport system for phosphate; probably responsible for the translocation of the substrate across the membrane.</text>
</comment>
<evidence type="ECO:0000256" key="10">
    <source>
        <dbReference type="RuleBase" id="RU363054"/>
    </source>
</evidence>
<comment type="subcellular location">
    <subcellularLocation>
        <location evidence="1 9">Cell membrane</location>
        <topology evidence="1 9">Multi-pass membrane protein</topology>
    </subcellularLocation>
</comment>
<evidence type="ECO:0000256" key="3">
    <source>
        <dbReference type="ARBA" id="ARBA00022448"/>
    </source>
</evidence>
<keyword evidence="8 9" id="KW-0472">Membrane</keyword>
<feature type="transmembrane region" description="Helical" evidence="9">
    <location>
        <begin position="109"/>
        <end position="133"/>
    </location>
</feature>
<evidence type="ECO:0000256" key="1">
    <source>
        <dbReference type="ARBA" id="ARBA00004651"/>
    </source>
</evidence>
<feature type="domain" description="ABC transmembrane type-1" evidence="11">
    <location>
        <begin position="69"/>
        <end position="280"/>
    </location>
</feature>
<evidence type="ECO:0000256" key="2">
    <source>
        <dbReference type="ARBA" id="ARBA00007069"/>
    </source>
</evidence>
<accession>A0A424YFZ6</accession>
<dbReference type="AlphaFoldDB" id="A0A424YFZ6"/>
<dbReference type="NCBIfam" id="TIGR02138">
    <property type="entry name" value="phosphate_pstC"/>
    <property type="match status" value="1"/>
</dbReference>
<evidence type="ECO:0000313" key="12">
    <source>
        <dbReference type="EMBL" id="RQD76795.1"/>
    </source>
</evidence>
<evidence type="ECO:0000313" key="13">
    <source>
        <dbReference type="Proteomes" id="UP000285138"/>
    </source>
</evidence>
<dbReference type="PANTHER" id="PTHR30425">
    <property type="entry name" value="PHOSPHATE TRANSPORT SYSTEM PERMEASE PROTEIN PST"/>
    <property type="match status" value="1"/>
</dbReference>
<evidence type="ECO:0000256" key="4">
    <source>
        <dbReference type="ARBA" id="ARBA00022475"/>
    </source>
</evidence>
<evidence type="ECO:0000259" key="11">
    <source>
        <dbReference type="PROSITE" id="PS50928"/>
    </source>
</evidence>
<keyword evidence="7 9" id="KW-1133">Transmembrane helix</keyword>
<organism evidence="12 13">
    <name type="scientific">Candidatus Syntrophonatronum acetioxidans</name>
    <dbReference type="NCBI Taxonomy" id="1795816"/>
    <lineage>
        <taxon>Bacteria</taxon>
        <taxon>Bacillati</taxon>
        <taxon>Bacillota</taxon>
        <taxon>Clostridia</taxon>
        <taxon>Eubacteriales</taxon>
        <taxon>Syntrophomonadaceae</taxon>
        <taxon>Candidatus Syntrophonatronum</taxon>
    </lineage>
</organism>
<dbReference type="GO" id="GO:0006817">
    <property type="term" value="P:phosphate ion transport"/>
    <property type="evidence" value="ECO:0007669"/>
    <property type="project" value="UniProtKB-KW"/>
</dbReference>
<dbReference type="InterPro" id="IPR051124">
    <property type="entry name" value="Phosphate_Transport_Permease"/>
</dbReference>
<comment type="caution">
    <text evidence="12">The sequence shown here is derived from an EMBL/GenBank/DDBJ whole genome shotgun (WGS) entry which is preliminary data.</text>
</comment>
<protein>
    <recommendedName>
        <fullName evidence="10">Phosphate transport system permease protein</fullName>
    </recommendedName>
</protein>
<name>A0A424YFZ6_9FIRM</name>
<evidence type="ECO:0000256" key="9">
    <source>
        <dbReference type="RuleBase" id="RU363032"/>
    </source>
</evidence>
<evidence type="ECO:0000256" key="8">
    <source>
        <dbReference type="ARBA" id="ARBA00023136"/>
    </source>
</evidence>
<keyword evidence="6 9" id="KW-0812">Transmembrane</keyword>
<dbReference type="GO" id="GO:0005886">
    <property type="term" value="C:plasma membrane"/>
    <property type="evidence" value="ECO:0007669"/>
    <property type="project" value="UniProtKB-SubCell"/>
</dbReference>
<dbReference type="SUPFAM" id="SSF161098">
    <property type="entry name" value="MetI-like"/>
    <property type="match status" value="1"/>
</dbReference>
<dbReference type="GO" id="GO:0005315">
    <property type="term" value="F:phosphate transmembrane transporter activity"/>
    <property type="evidence" value="ECO:0007669"/>
    <property type="project" value="InterPro"/>
</dbReference>
<dbReference type="Proteomes" id="UP000285138">
    <property type="component" value="Unassembled WGS sequence"/>
</dbReference>
<feature type="transmembrane region" description="Helical" evidence="9">
    <location>
        <begin position="186"/>
        <end position="208"/>
    </location>
</feature>
<feature type="transmembrane region" description="Helical" evidence="9">
    <location>
        <begin position="12"/>
        <end position="33"/>
    </location>
</feature>
<dbReference type="CDD" id="cd06261">
    <property type="entry name" value="TM_PBP2"/>
    <property type="match status" value="1"/>
</dbReference>
<dbReference type="Pfam" id="PF00528">
    <property type="entry name" value="BPD_transp_1"/>
    <property type="match status" value="1"/>
</dbReference>
<dbReference type="InterPro" id="IPR035906">
    <property type="entry name" value="MetI-like_sf"/>
</dbReference>
<dbReference type="EMBL" id="QZAA01000109">
    <property type="protein sequence ID" value="RQD76795.1"/>
    <property type="molecule type" value="Genomic_DNA"/>
</dbReference>
<sequence length="289" mass="31326">MKQKIIDKIFTVTVKALTVTSVLILIFIIIFIVQESMVFFSQVFPLDFLLGRDWRPMSQPPRVGLLPILTATLALSGLALLMALPAGIGCSLFLSQVCPLKLRRKIRPFIDVLAGIPSVVYGFVGVVLLLPTLEGLFNLSSGDSLLAGGIVLAVMILPFLIATITESMENTTGKHIITSKSMGVSRWYMILHLVLPASRVGILAGAILGTARAMGETMAVIMVVGNSPLMPASIWQRVKPIPSLIALEMGSAPLGTLHYHALYAAGLVLLLMLLLINMVFYYIRKKIEG</sequence>